<evidence type="ECO:0000313" key="7">
    <source>
        <dbReference type="Proteomes" id="UP001516588"/>
    </source>
</evidence>
<organism evidence="6 7">
    <name type="scientific">Gallibacter intestinalis</name>
    <dbReference type="NCBI Taxonomy" id="2779356"/>
    <lineage>
        <taxon>Bacteria</taxon>
        <taxon>Bacillati</taxon>
        <taxon>Bacillota</taxon>
        <taxon>Clostridia</taxon>
        <taxon>Eubacteriales</taxon>
        <taxon>Eubacteriaceae</taxon>
        <taxon>Gallibacter</taxon>
    </lineage>
</organism>
<dbReference type="NCBIfam" id="NF004344">
    <property type="entry name" value="PRK05724.1"/>
    <property type="match status" value="1"/>
</dbReference>
<dbReference type="InterPro" id="IPR001095">
    <property type="entry name" value="Acetyl_CoA_COase_a_su"/>
</dbReference>
<feature type="domain" description="CoA carboxyltransferase C-terminal" evidence="5">
    <location>
        <begin position="1"/>
        <end position="233"/>
    </location>
</feature>
<reference evidence="6 7" key="1">
    <citation type="submission" date="2020-10" db="EMBL/GenBank/DDBJ databases">
        <title>ChiBAC.</title>
        <authorList>
            <person name="Zenner C."/>
            <person name="Hitch T.C.A."/>
            <person name="Clavel T."/>
        </authorList>
    </citation>
    <scope>NUCLEOTIDE SEQUENCE [LARGE SCALE GENOMIC DNA]</scope>
    <source>
        <strain evidence="6 7">DSM 108706</strain>
    </source>
</reference>
<keyword evidence="3" id="KW-0443">Lipid metabolism</keyword>
<accession>A0ABR9QXL5</accession>
<keyword evidence="3" id="KW-0963">Cytoplasm</keyword>
<keyword evidence="3" id="KW-0275">Fatty acid biosynthesis</keyword>
<comment type="similarity">
    <text evidence="3">Belongs to the AccA family.</text>
</comment>
<comment type="subunit">
    <text evidence="3">Acetyl-CoA carboxylase is a heterohexamer composed of biotin carboxyl carrier protein (AccB), biotin carboxylase (AccC) and two subunits each of ACCase subunit alpha (AccA) and ACCase subunit beta (AccD).</text>
</comment>
<dbReference type="Pfam" id="PF03255">
    <property type="entry name" value="ACCA"/>
    <property type="match status" value="1"/>
</dbReference>
<comment type="catalytic activity">
    <reaction evidence="3">
        <text>N(6)-carboxybiotinyl-L-lysyl-[protein] + acetyl-CoA = N(6)-biotinyl-L-lysyl-[protein] + malonyl-CoA</text>
        <dbReference type="Rhea" id="RHEA:54728"/>
        <dbReference type="Rhea" id="RHEA-COMP:10505"/>
        <dbReference type="Rhea" id="RHEA-COMP:10506"/>
        <dbReference type="ChEBI" id="CHEBI:57288"/>
        <dbReference type="ChEBI" id="CHEBI:57384"/>
        <dbReference type="ChEBI" id="CHEBI:83144"/>
        <dbReference type="ChEBI" id="CHEBI:83145"/>
        <dbReference type="EC" id="2.1.3.15"/>
    </reaction>
</comment>
<dbReference type="PROSITE" id="PS50989">
    <property type="entry name" value="COA_CT_CTER"/>
    <property type="match status" value="1"/>
</dbReference>
<gene>
    <name evidence="3" type="primary">accA</name>
    <name evidence="6" type="ORF">INF20_03300</name>
</gene>
<evidence type="ECO:0000313" key="6">
    <source>
        <dbReference type="EMBL" id="MBE5035305.1"/>
    </source>
</evidence>
<dbReference type="HAMAP" id="MF_00823">
    <property type="entry name" value="AcetylCoA_CT_alpha"/>
    <property type="match status" value="1"/>
</dbReference>
<dbReference type="Proteomes" id="UP001516588">
    <property type="component" value="Unassembled WGS sequence"/>
</dbReference>
<dbReference type="PANTHER" id="PTHR42853">
    <property type="entry name" value="ACETYL-COENZYME A CARBOXYLASE CARBOXYL TRANSFERASE SUBUNIT ALPHA"/>
    <property type="match status" value="1"/>
</dbReference>
<dbReference type="RefSeq" id="WP_226384975.1">
    <property type="nucleotide sequence ID" value="NZ_JADCKA010000004.1"/>
</dbReference>
<evidence type="ECO:0000259" key="5">
    <source>
        <dbReference type="PROSITE" id="PS50989"/>
    </source>
</evidence>
<keyword evidence="3" id="KW-0547">Nucleotide-binding</keyword>
<dbReference type="EMBL" id="JADCKA010000004">
    <property type="protein sequence ID" value="MBE5035305.1"/>
    <property type="molecule type" value="Genomic_DNA"/>
</dbReference>
<keyword evidence="3" id="KW-0276">Fatty acid metabolism</keyword>
<keyword evidence="3" id="KW-0067">ATP-binding</keyword>
<feature type="region of interest" description="Disordered" evidence="4">
    <location>
        <begin position="62"/>
        <end position="82"/>
    </location>
</feature>
<keyword evidence="3" id="KW-0444">Lipid biosynthesis</keyword>
<dbReference type="EC" id="2.1.3.15" evidence="3"/>
<comment type="pathway">
    <text evidence="1 3">Lipid metabolism; malonyl-CoA biosynthesis; malonyl-CoA from acetyl-CoA: step 1/1.</text>
</comment>
<dbReference type="InterPro" id="IPR011763">
    <property type="entry name" value="COA_CT_C"/>
</dbReference>
<keyword evidence="7" id="KW-1185">Reference proteome</keyword>
<dbReference type="GO" id="GO:0003989">
    <property type="term" value="F:acetyl-CoA carboxylase activity"/>
    <property type="evidence" value="ECO:0007669"/>
    <property type="project" value="UniProtKB-EC"/>
</dbReference>
<dbReference type="NCBIfam" id="TIGR00513">
    <property type="entry name" value="accA"/>
    <property type="match status" value="1"/>
</dbReference>
<proteinExistence type="inferred from homology"/>
<evidence type="ECO:0000256" key="2">
    <source>
        <dbReference type="ARBA" id="ARBA00022679"/>
    </source>
</evidence>
<evidence type="ECO:0000256" key="3">
    <source>
        <dbReference type="HAMAP-Rule" id="MF_00823"/>
    </source>
</evidence>
<dbReference type="NCBIfam" id="NF041504">
    <property type="entry name" value="AccA_sub"/>
    <property type="match status" value="1"/>
</dbReference>
<keyword evidence="2 3" id="KW-0808">Transferase</keyword>
<evidence type="ECO:0000256" key="1">
    <source>
        <dbReference type="ARBA" id="ARBA00004956"/>
    </source>
</evidence>
<name>A0ABR9QXL5_9FIRM</name>
<comment type="function">
    <text evidence="3">Component of the acetyl coenzyme A carboxylase (ACC) complex. First, biotin carboxylase catalyzes the carboxylation of biotin on its carrier protein (BCCP) and then the CO(2) group is transferred by the carboxyltransferase to acetyl-CoA to form malonyl-CoA.</text>
</comment>
<protein>
    <recommendedName>
        <fullName evidence="3">Acetyl-coenzyme A carboxylase carboxyl transferase subunit alpha</fullName>
        <shortName evidence="3">ACCase subunit alpha</shortName>
        <shortName evidence="3">Acetyl-CoA carboxylase carboxyltransferase subunit alpha</shortName>
        <ecNumber evidence="3">2.1.3.15</ecNumber>
    </recommendedName>
</protein>
<dbReference type="PANTHER" id="PTHR42853:SF3">
    <property type="entry name" value="ACETYL-COENZYME A CARBOXYLASE CARBOXYL TRANSFERASE SUBUNIT ALPHA, CHLOROPLASTIC"/>
    <property type="match status" value="1"/>
</dbReference>
<comment type="caution">
    <text evidence="6">The sequence shown here is derived from an EMBL/GenBank/DDBJ whole genome shotgun (WGS) entry which is preliminary data.</text>
</comment>
<evidence type="ECO:0000256" key="4">
    <source>
        <dbReference type="SAM" id="MobiDB-lite"/>
    </source>
</evidence>
<sequence>MDAYERVAASRAKGRATAQDYIDNLIIDFEELHGDRRFGDDKAIVAGVGKLRNMPVTVIGQAKGRSARERGMRNSGSPHPEGYRKALRLMKQAEKFKRPVLCFVDTSGAYPGIEAEKRGQGLAIAENLYEMMTLKTPVISVFIGEGGSGGALALAVADKVIMLENAFYSVISPEGCASILWKNAKKKKEAAEALKLTAKDLHELDVAEYVVKERDTDRGFRNVYSQLENLLYEEFSKLRQMSDDELLAARYEKFRKIGRYE</sequence>
<comment type="subcellular location">
    <subcellularLocation>
        <location evidence="3">Cytoplasm</location>
    </subcellularLocation>
</comment>
<keyword evidence="6" id="KW-0436">Ligase</keyword>